<organism evidence="3 4">
    <name type="scientific">Mycolicibacterium sediminis</name>
    <dbReference type="NCBI Taxonomy" id="1286180"/>
    <lineage>
        <taxon>Bacteria</taxon>
        <taxon>Bacillati</taxon>
        <taxon>Actinomycetota</taxon>
        <taxon>Actinomycetes</taxon>
        <taxon>Mycobacteriales</taxon>
        <taxon>Mycobacteriaceae</taxon>
        <taxon>Mycolicibacterium</taxon>
    </lineage>
</organism>
<dbReference type="Gene3D" id="1.10.30.50">
    <property type="match status" value="1"/>
</dbReference>
<dbReference type="Proteomes" id="UP000467193">
    <property type="component" value="Chromosome"/>
</dbReference>
<reference evidence="3 4" key="1">
    <citation type="journal article" date="2019" name="Emerg. Microbes Infect.">
        <title>Comprehensive subspecies identification of 175 nontuberculous mycobacteria species based on 7547 genomic profiles.</title>
        <authorList>
            <person name="Matsumoto Y."/>
            <person name="Kinjo T."/>
            <person name="Motooka D."/>
            <person name="Nabeya D."/>
            <person name="Jung N."/>
            <person name="Uechi K."/>
            <person name="Horii T."/>
            <person name="Iida T."/>
            <person name="Fujita J."/>
            <person name="Nakamura S."/>
        </authorList>
    </citation>
    <scope>NUCLEOTIDE SEQUENCE [LARGE SCALE GENOMIC DNA]</scope>
    <source>
        <strain evidence="3 4">JCM 17899</strain>
    </source>
</reference>
<evidence type="ECO:0000313" key="4">
    <source>
        <dbReference type="Proteomes" id="UP000467193"/>
    </source>
</evidence>
<feature type="region of interest" description="Disordered" evidence="1">
    <location>
        <begin position="422"/>
        <end position="477"/>
    </location>
</feature>
<dbReference type="InterPro" id="IPR003615">
    <property type="entry name" value="HNH_nuc"/>
</dbReference>
<dbReference type="SMART" id="SM00507">
    <property type="entry name" value="HNHc"/>
    <property type="match status" value="1"/>
</dbReference>
<feature type="domain" description="HNH nuclease" evidence="2">
    <location>
        <begin position="327"/>
        <end position="379"/>
    </location>
</feature>
<keyword evidence="4" id="KW-1185">Reference proteome</keyword>
<name>A0A7I7QRC3_9MYCO</name>
<evidence type="ECO:0000256" key="1">
    <source>
        <dbReference type="SAM" id="MobiDB-lite"/>
    </source>
</evidence>
<accession>A0A7I7QRC3</accession>
<protein>
    <recommendedName>
        <fullName evidence="2">HNH nuclease domain-containing protein</fullName>
    </recommendedName>
</protein>
<evidence type="ECO:0000313" key="3">
    <source>
        <dbReference type="EMBL" id="BBY28366.1"/>
    </source>
</evidence>
<proteinExistence type="predicted"/>
<dbReference type="CDD" id="cd00085">
    <property type="entry name" value="HNHc"/>
    <property type="match status" value="1"/>
</dbReference>
<dbReference type="InterPro" id="IPR003870">
    <property type="entry name" value="DUF222"/>
</dbReference>
<dbReference type="KEGG" id="msei:MSEDJ_24620"/>
<evidence type="ECO:0000259" key="2">
    <source>
        <dbReference type="SMART" id="SM00507"/>
    </source>
</evidence>
<sequence length="502" mass="54224">MHVSVSSCRIEHMFESSDPAALLLQRMGSAARTEAQAAAQRLVAIADFMQLRLAEGGEDTEEWWVDATGAATVEIAAALGVSRGQAGAHVRYARALREQLPLLGERFLAGDVDEATFRAAAFRTGLILDDEILVGVDVILAKRAPRWGRLNRTALDARIDAIVAEVDLDAVRRREHRVADRGVTIEGIEHGLAYVTATVYATDAAAVSARLTELANTVCGDDPRTFAQRRADAMAALAVGAARMACHCRRDDCPAGGTGVTSAVVIHVVADQAALDGDRRGVAVTAGYEGVIPPEVVAELARDSRLRPVLHPGTAAEPECGYRPSRGLADFVRARDLTCRFPGCEVAAFDCDVDHTVPWSAGGGTHASNLKCLCRLHHLCKTFWGWRDEQSPDGTVLWTSPAGECYPTSPGSGEVFPALSVPTGPATPANAGGESGGDRTAMMPRRRQTRDKQQAADILAERHANRERRINPPPLHRCEEDYTYEETFLENRMREPEPPPPF</sequence>
<gene>
    <name evidence="3" type="ORF">MSEDJ_24620</name>
</gene>
<dbReference type="Pfam" id="PF02720">
    <property type="entry name" value="DUF222"/>
    <property type="match status" value="1"/>
</dbReference>
<feature type="compositionally biased region" description="Basic and acidic residues" evidence="1">
    <location>
        <begin position="450"/>
        <end position="477"/>
    </location>
</feature>
<dbReference type="EMBL" id="AP022588">
    <property type="protein sequence ID" value="BBY28366.1"/>
    <property type="molecule type" value="Genomic_DNA"/>
</dbReference>
<dbReference type="AlphaFoldDB" id="A0A7I7QRC3"/>